<organism evidence="2 3">
    <name type="scientific">Rhizobium metallidurans</name>
    <dbReference type="NCBI Taxonomy" id="1265931"/>
    <lineage>
        <taxon>Bacteria</taxon>
        <taxon>Pseudomonadati</taxon>
        <taxon>Pseudomonadota</taxon>
        <taxon>Alphaproteobacteria</taxon>
        <taxon>Hyphomicrobiales</taxon>
        <taxon>Rhizobiaceae</taxon>
        <taxon>Rhizobium/Agrobacterium group</taxon>
        <taxon>Rhizobium</taxon>
    </lineage>
</organism>
<dbReference type="SUPFAM" id="SSF46785">
    <property type="entry name" value="Winged helix' DNA-binding domain"/>
    <property type="match status" value="1"/>
</dbReference>
<dbReference type="AlphaFoldDB" id="A0A7W6G9T0"/>
<dbReference type="CDD" id="cd00090">
    <property type="entry name" value="HTH_ARSR"/>
    <property type="match status" value="1"/>
</dbReference>
<dbReference type="InterPro" id="IPR001845">
    <property type="entry name" value="HTH_ArsR_DNA-bd_dom"/>
</dbReference>
<dbReference type="Gene3D" id="1.10.10.10">
    <property type="entry name" value="Winged helix-like DNA-binding domain superfamily/Winged helix DNA-binding domain"/>
    <property type="match status" value="1"/>
</dbReference>
<evidence type="ECO:0000313" key="3">
    <source>
        <dbReference type="Proteomes" id="UP000582090"/>
    </source>
</evidence>
<reference evidence="2 3" key="1">
    <citation type="submission" date="2020-08" db="EMBL/GenBank/DDBJ databases">
        <title>Genomic Encyclopedia of Type Strains, Phase IV (KMG-IV): sequencing the most valuable type-strain genomes for metagenomic binning, comparative biology and taxonomic classification.</title>
        <authorList>
            <person name="Goeker M."/>
        </authorList>
    </citation>
    <scope>NUCLEOTIDE SEQUENCE [LARGE SCALE GENOMIC DNA]</scope>
    <source>
        <strain evidence="2 3">DSM 26575</strain>
    </source>
</reference>
<proteinExistence type="predicted"/>
<dbReference type="NCBIfam" id="NF033788">
    <property type="entry name" value="HTH_metalloreg"/>
    <property type="match status" value="1"/>
</dbReference>
<dbReference type="InterPro" id="IPR036388">
    <property type="entry name" value="WH-like_DNA-bd_sf"/>
</dbReference>
<dbReference type="Pfam" id="PF01022">
    <property type="entry name" value="HTH_5"/>
    <property type="match status" value="1"/>
</dbReference>
<dbReference type="PROSITE" id="PS50987">
    <property type="entry name" value="HTH_ARSR_2"/>
    <property type="match status" value="1"/>
</dbReference>
<dbReference type="PANTHER" id="PTHR38600">
    <property type="entry name" value="TRANSCRIPTIONAL REGULATORY PROTEIN"/>
    <property type="match status" value="1"/>
</dbReference>
<keyword evidence="2" id="KW-0238">DNA-binding</keyword>
<dbReference type="PRINTS" id="PR00778">
    <property type="entry name" value="HTHARSR"/>
</dbReference>
<name>A0A7W6G9T0_9HYPH</name>
<dbReference type="PANTHER" id="PTHR38600:SF1">
    <property type="entry name" value="TRANSCRIPTIONAL REGULATORY PROTEIN"/>
    <property type="match status" value="1"/>
</dbReference>
<comment type="caution">
    <text evidence="2">The sequence shown here is derived from an EMBL/GenBank/DDBJ whole genome shotgun (WGS) entry which is preliminary data.</text>
</comment>
<accession>A0A7W6G9T0</accession>
<dbReference type="SMART" id="SM00418">
    <property type="entry name" value="HTH_ARSR"/>
    <property type="match status" value="1"/>
</dbReference>
<evidence type="ECO:0000313" key="2">
    <source>
        <dbReference type="EMBL" id="MBB3963205.1"/>
    </source>
</evidence>
<gene>
    <name evidence="2" type="ORF">GGQ67_000830</name>
</gene>
<dbReference type="RefSeq" id="WP_183898935.1">
    <property type="nucleotide sequence ID" value="NZ_JACIDW010000002.1"/>
</dbReference>
<keyword evidence="3" id="KW-1185">Reference proteome</keyword>
<dbReference type="GO" id="GO:0003677">
    <property type="term" value="F:DNA binding"/>
    <property type="evidence" value="ECO:0007669"/>
    <property type="project" value="UniProtKB-KW"/>
</dbReference>
<sequence length="112" mass="12265">MPQVDAGTSDRDAAALFSALGDPTRLSLLTSLSDGRISSISSLSGGTELTRQAVTKHLIVLEKAGLVESIKVGRESHYSFRRDGIDIMRGYLDGVSRQWDDALERLRAFVER</sequence>
<dbReference type="GO" id="GO:0003700">
    <property type="term" value="F:DNA-binding transcription factor activity"/>
    <property type="evidence" value="ECO:0007669"/>
    <property type="project" value="InterPro"/>
</dbReference>
<dbReference type="InterPro" id="IPR036390">
    <property type="entry name" value="WH_DNA-bd_sf"/>
</dbReference>
<feature type="domain" description="HTH arsR-type" evidence="1">
    <location>
        <begin position="5"/>
        <end position="100"/>
    </location>
</feature>
<dbReference type="EMBL" id="JACIDW010000002">
    <property type="protein sequence ID" value="MBB3963205.1"/>
    <property type="molecule type" value="Genomic_DNA"/>
</dbReference>
<dbReference type="InterPro" id="IPR011991">
    <property type="entry name" value="ArsR-like_HTH"/>
</dbReference>
<dbReference type="Proteomes" id="UP000582090">
    <property type="component" value="Unassembled WGS sequence"/>
</dbReference>
<evidence type="ECO:0000259" key="1">
    <source>
        <dbReference type="PROSITE" id="PS50987"/>
    </source>
</evidence>
<protein>
    <submittedName>
        <fullName evidence="2">DNA-binding transcriptional ArsR family regulator</fullName>
    </submittedName>
</protein>